<dbReference type="InterPro" id="IPR035965">
    <property type="entry name" value="PAS-like_dom_sf"/>
</dbReference>
<dbReference type="Pfam" id="PF13188">
    <property type="entry name" value="PAS_8"/>
    <property type="match status" value="1"/>
</dbReference>
<dbReference type="PANTHER" id="PTHR46663:SF3">
    <property type="entry name" value="SLL0267 PROTEIN"/>
    <property type="match status" value="1"/>
</dbReference>
<dbReference type="SUPFAM" id="SSF55073">
    <property type="entry name" value="Nucleotide cyclase"/>
    <property type="match status" value="1"/>
</dbReference>
<dbReference type="NCBIfam" id="TIGR00254">
    <property type="entry name" value="GGDEF"/>
    <property type="match status" value="1"/>
</dbReference>
<dbReference type="InterPro" id="IPR052163">
    <property type="entry name" value="DGC-Regulatory_Protein"/>
</dbReference>
<reference evidence="3 4" key="1">
    <citation type="submission" date="2020-11" db="EMBL/GenBank/DDBJ databases">
        <title>Fusibacter basophilias sp. nov.</title>
        <authorList>
            <person name="Qiu D."/>
        </authorList>
    </citation>
    <scope>NUCLEOTIDE SEQUENCE [LARGE SCALE GENOMIC DNA]</scope>
    <source>
        <strain evidence="3 4">Q10-2</strain>
    </source>
</reference>
<dbReference type="NCBIfam" id="TIGR00229">
    <property type="entry name" value="sensory_box"/>
    <property type="match status" value="2"/>
</dbReference>
<dbReference type="InterPro" id="IPR043128">
    <property type="entry name" value="Rev_trsase/Diguanyl_cyclase"/>
</dbReference>
<dbReference type="Gene3D" id="3.30.70.270">
    <property type="match status" value="1"/>
</dbReference>
<dbReference type="RefSeq" id="WP_194702311.1">
    <property type="nucleotide sequence ID" value="NZ_JADKNH010000007.1"/>
</dbReference>
<feature type="domain" description="PAC" evidence="1">
    <location>
        <begin position="455"/>
        <end position="507"/>
    </location>
</feature>
<dbReference type="Pfam" id="PF08448">
    <property type="entry name" value="PAS_4"/>
    <property type="match status" value="1"/>
</dbReference>
<dbReference type="SMART" id="SM00267">
    <property type="entry name" value="GGDEF"/>
    <property type="match status" value="1"/>
</dbReference>
<keyword evidence="4" id="KW-1185">Reference proteome</keyword>
<dbReference type="Pfam" id="PF00990">
    <property type="entry name" value="GGDEF"/>
    <property type="match status" value="1"/>
</dbReference>
<evidence type="ECO:0000313" key="4">
    <source>
        <dbReference type="Proteomes" id="UP000614200"/>
    </source>
</evidence>
<organism evidence="3 4">
    <name type="scientific">Fusibacter ferrireducens</name>
    <dbReference type="NCBI Taxonomy" id="2785058"/>
    <lineage>
        <taxon>Bacteria</taxon>
        <taxon>Bacillati</taxon>
        <taxon>Bacillota</taxon>
        <taxon>Clostridia</taxon>
        <taxon>Eubacteriales</taxon>
        <taxon>Eubacteriales Family XII. Incertae Sedis</taxon>
        <taxon>Fusibacter</taxon>
    </lineage>
</organism>
<dbReference type="CDD" id="cd01949">
    <property type="entry name" value="GGDEF"/>
    <property type="match status" value="1"/>
</dbReference>
<evidence type="ECO:0000313" key="3">
    <source>
        <dbReference type="EMBL" id="MBF4694079.1"/>
    </source>
</evidence>
<comment type="caution">
    <text evidence="3">The sequence shown here is derived from an EMBL/GenBank/DDBJ whole genome shotgun (WGS) entry which is preliminary data.</text>
</comment>
<dbReference type="InterPro" id="IPR000700">
    <property type="entry name" value="PAS-assoc_C"/>
</dbReference>
<name>A0ABR9ZUD2_9FIRM</name>
<dbReference type="Pfam" id="PF13426">
    <property type="entry name" value="PAS_9"/>
    <property type="match status" value="1"/>
</dbReference>
<dbReference type="CDD" id="cd00130">
    <property type="entry name" value="PAS"/>
    <property type="match status" value="2"/>
</dbReference>
<feature type="domain" description="GGDEF" evidence="2">
    <location>
        <begin position="539"/>
        <end position="668"/>
    </location>
</feature>
<gene>
    <name evidence="3" type="ORF">ISU02_13240</name>
</gene>
<evidence type="ECO:0000259" key="1">
    <source>
        <dbReference type="PROSITE" id="PS50113"/>
    </source>
</evidence>
<dbReference type="Proteomes" id="UP000614200">
    <property type="component" value="Unassembled WGS sequence"/>
</dbReference>
<accession>A0ABR9ZUD2</accession>
<dbReference type="PANTHER" id="PTHR46663">
    <property type="entry name" value="DIGUANYLATE CYCLASE DGCT-RELATED"/>
    <property type="match status" value="1"/>
</dbReference>
<dbReference type="EMBL" id="JADKNH010000007">
    <property type="protein sequence ID" value="MBF4694079.1"/>
    <property type="molecule type" value="Genomic_DNA"/>
</dbReference>
<proteinExistence type="predicted"/>
<evidence type="ECO:0000259" key="2">
    <source>
        <dbReference type="PROSITE" id="PS50887"/>
    </source>
</evidence>
<dbReference type="InterPro" id="IPR013656">
    <property type="entry name" value="PAS_4"/>
</dbReference>
<dbReference type="Gene3D" id="3.30.450.20">
    <property type="entry name" value="PAS domain"/>
    <property type="match status" value="3"/>
</dbReference>
<sequence length="668" mass="77916">MPKHLIENNPSLLWLKNIGMDFIKLSYHYQDPFIILRDQEILFSNLSAESLFKTSLIHKKIDMITDKRHPYPSYFDYLNDHKIDNTTLNEPVRFKWLHKDVHENHFQAEIVLFMLKKDLYNNYYGAFILDLSRLAKPLAATSDALYNLLTNARDATLIIDPKTGYILHANQFALNFYGYSDLQMQKMKISDINLLTPEAIQKEMTKASEESRNHFNFQHRLANNDIWNVKVISGPFEYNNKKLLFSSIEPVSKLSETSLKDDDYLLLFNHAPMPMIIMSDSLQILKINSAFESHFKFTNEELYLKTVNDAIVPSEFSEESWFFLNMVLEGNTIEYDVVRQNRDHVKKSYHMTAYPLAQDDQVVHKFVAIYEEITEDLKQKHLYDLFLKTFDHIKEGVIITNPNHSIIWANKAFLSLTEYTLEEIKNQTPKILRSGEHSAEFYENMWLAVNNTGHWSGEIRNKTKNNKTILEWLTILDVQNNVGQTINYIGVIYDITNYKANEEKIINLAYYDHLTHLLARGRFLELAEKTIESAKSTHQRLCLYYFDVDFFKQINDDYGHAIGDLALVKISLILKTIFDQEEMISRIGGDEFVVLSHCNGKNLKEVHANLQKIEDAFRAPLYLNEEIKLTLSVSVGYAIFPKEGTTFDTLLHVADDKMYQLKATRHYS</sequence>
<dbReference type="InterPro" id="IPR000014">
    <property type="entry name" value="PAS"/>
</dbReference>
<dbReference type="PROSITE" id="PS50113">
    <property type="entry name" value="PAC"/>
    <property type="match status" value="1"/>
</dbReference>
<dbReference type="PROSITE" id="PS50887">
    <property type="entry name" value="GGDEF"/>
    <property type="match status" value="1"/>
</dbReference>
<dbReference type="InterPro" id="IPR029787">
    <property type="entry name" value="Nucleotide_cyclase"/>
</dbReference>
<dbReference type="SMART" id="SM00091">
    <property type="entry name" value="PAS"/>
    <property type="match status" value="3"/>
</dbReference>
<protein>
    <submittedName>
        <fullName evidence="3">Diguanylate cyclase</fullName>
    </submittedName>
</protein>
<dbReference type="InterPro" id="IPR000160">
    <property type="entry name" value="GGDEF_dom"/>
</dbReference>
<dbReference type="SUPFAM" id="SSF55785">
    <property type="entry name" value="PYP-like sensor domain (PAS domain)"/>
    <property type="match status" value="3"/>
</dbReference>